<feature type="compositionally biased region" description="Gly residues" evidence="1">
    <location>
        <begin position="459"/>
        <end position="484"/>
    </location>
</feature>
<evidence type="ECO:0000256" key="1">
    <source>
        <dbReference type="SAM" id="MobiDB-lite"/>
    </source>
</evidence>
<feature type="compositionally biased region" description="Low complexity" evidence="1">
    <location>
        <begin position="374"/>
        <end position="388"/>
    </location>
</feature>
<dbReference type="EMBL" id="CM035413">
    <property type="protein sequence ID" value="KAH7430607.1"/>
    <property type="molecule type" value="Genomic_DNA"/>
</dbReference>
<organism evidence="2 3">
    <name type="scientific">Ceratopteris richardii</name>
    <name type="common">Triangle waterfern</name>
    <dbReference type="NCBI Taxonomy" id="49495"/>
    <lineage>
        <taxon>Eukaryota</taxon>
        <taxon>Viridiplantae</taxon>
        <taxon>Streptophyta</taxon>
        <taxon>Embryophyta</taxon>
        <taxon>Tracheophyta</taxon>
        <taxon>Polypodiopsida</taxon>
        <taxon>Polypodiidae</taxon>
        <taxon>Polypodiales</taxon>
        <taxon>Pteridineae</taxon>
        <taxon>Pteridaceae</taxon>
        <taxon>Parkerioideae</taxon>
        <taxon>Ceratopteris</taxon>
    </lineage>
</organism>
<dbReference type="OMA" id="AMHERAC"/>
<feature type="compositionally biased region" description="Polar residues" evidence="1">
    <location>
        <begin position="429"/>
        <end position="448"/>
    </location>
</feature>
<gene>
    <name evidence="2" type="ORF">KP509_08G005500</name>
</gene>
<comment type="caution">
    <text evidence="2">The sequence shown here is derived from an EMBL/GenBank/DDBJ whole genome shotgun (WGS) entry which is preliminary data.</text>
</comment>
<dbReference type="Proteomes" id="UP000825935">
    <property type="component" value="Chromosome 8"/>
</dbReference>
<accession>A0A8T2U4C2</accession>
<feature type="region of interest" description="Disordered" evidence="1">
    <location>
        <begin position="372"/>
        <end position="484"/>
    </location>
</feature>
<dbReference type="PANTHER" id="PTHR37736">
    <property type="entry name" value="GLYCINE-RICH PROTEIN"/>
    <property type="match status" value="1"/>
</dbReference>
<feature type="compositionally biased region" description="Polar residues" evidence="1">
    <location>
        <begin position="115"/>
        <end position="126"/>
    </location>
</feature>
<evidence type="ECO:0008006" key="4">
    <source>
        <dbReference type="Google" id="ProtNLM"/>
    </source>
</evidence>
<evidence type="ECO:0000313" key="3">
    <source>
        <dbReference type="Proteomes" id="UP000825935"/>
    </source>
</evidence>
<sequence>MAGNEAVAATPIKEGPVLTMMNKRLRALKKKYNKILQIEESKVQGKAINKEQEEVLKAKISVAVLIDEYERLRQPLQTAVKEEIAEREKELLTVSLSRGSEGEEKVTSNEKDADSNQVGQQKTVENNGKEGEVPESAVCCSDEVSLNRANESDRALEVENAHDTSSHLQLQYSGSNAVDKNIADLLTFLYFSQLFDVRSHGEASSSVLWTKAHERSSCLSYDCVTEDEASPLLESDLDELSYFGSLFISRPPNATYSHKDALQHCVEHAKRWLQNSDSPIRDDFLLTYSHLRERLNRILSSEYFTMIPELQTVTQQTAAVAASATAQYAPHLLVQKADDLPMSDSTGGFIPQVSKERESQFAMGEQYSQEHANINSSSDSQEIHSQSNPSETSREIVPKVELCASSGEGKLSGSNGVQQDEVTNKADDSSQYDSVKGEGQQQQQSHVPNVTVGPRGQQGFRGGGRGNNYGGRGRGYANGRGGRSGAGRFGYGNGWGGQYYDQGGYYARGYNGRGGRGSRGGNSAFNGYINNGQGPRGTIHSAA</sequence>
<dbReference type="AlphaFoldDB" id="A0A8T2U4C2"/>
<proteinExistence type="predicted"/>
<keyword evidence="3" id="KW-1185">Reference proteome</keyword>
<dbReference type="PANTHER" id="PTHR37736:SF1">
    <property type="entry name" value="GLYCINE-RICH PROTEIN"/>
    <property type="match status" value="1"/>
</dbReference>
<feature type="compositionally biased region" description="Basic and acidic residues" evidence="1">
    <location>
        <begin position="100"/>
        <end position="114"/>
    </location>
</feature>
<protein>
    <recommendedName>
        <fullName evidence="4">Glycine-rich protein</fullName>
    </recommendedName>
</protein>
<reference evidence="2" key="1">
    <citation type="submission" date="2021-08" db="EMBL/GenBank/DDBJ databases">
        <title>WGS assembly of Ceratopteris richardii.</title>
        <authorList>
            <person name="Marchant D.B."/>
            <person name="Chen G."/>
            <person name="Jenkins J."/>
            <person name="Shu S."/>
            <person name="Leebens-Mack J."/>
            <person name="Grimwood J."/>
            <person name="Schmutz J."/>
            <person name="Soltis P."/>
            <person name="Soltis D."/>
            <person name="Chen Z.-H."/>
        </authorList>
    </citation>
    <scope>NUCLEOTIDE SEQUENCE</scope>
    <source>
        <strain evidence="2">Whitten #5841</strain>
        <tissue evidence="2">Leaf</tissue>
    </source>
</reference>
<evidence type="ECO:0000313" key="2">
    <source>
        <dbReference type="EMBL" id="KAH7430607.1"/>
    </source>
</evidence>
<feature type="compositionally biased region" description="Polar residues" evidence="1">
    <location>
        <begin position="412"/>
        <end position="421"/>
    </location>
</feature>
<feature type="region of interest" description="Disordered" evidence="1">
    <location>
        <begin position="95"/>
        <end position="137"/>
    </location>
</feature>
<name>A0A8T2U4C2_CERRI</name>
<dbReference type="OrthoDB" id="69150at2759"/>